<dbReference type="SUPFAM" id="SSF52833">
    <property type="entry name" value="Thioredoxin-like"/>
    <property type="match status" value="1"/>
</dbReference>
<sequence length="70" mass="8114">MPNYKLIYFNSRGRAEVTRYLFAAAGVEYEDVRVTGEEWAKIKAGSLSYSLNKNVDLLLDIYYHSTMIEE</sequence>
<gene>
    <name evidence="2" type="ORF">TRIADDRAFT_34904</name>
</gene>
<dbReference type="AlphaFoldDB" id="B3SF72"/>
<dbReference type="EMBL" id="DS985962">
    <property type="protein sequence ID" value="EDV18623.1"/>
    <property type="molecule type" value="Genomic_DNA"/>
</dbReference>
<dbReference type="InParanoid" id="B3SF72"/>
<evidence type="ECO:0000313" key="3">
    <source>
        <dbReference type="Proteomes" id="UP000009022"/>
    </source>
</evidence>
<reference evidence="2 3" key="1">
    <citation type="journal article" date="2008" name="Nature">
        <title>The Trichoplax genome and the nature of placozoans.</title>
        <authorList>
            <person name="Srivastava M."/>
            <person name="Begovic E."/>
            <person name="Chapman J."/>
            <person name="Putnam N.H."/>
            <person name="Hellsten U."/>
            <person name="Kawashima T."/>
            <person name="Kuo A."/>
            <person name="Mitros T."/>
            <person name="Salamov A."/>
            <person name="Carpenter M.L."/>
            <person name="Signorovitch A.Y."/>
            <person name="Moreno M.A."/>
            <person name="Kamm K."/>
            <person name="Grimwood J."/>
            <person name="Schmutz J."/>
            <person name="Shapiro H."/>
            <person name="Grigoriev I.V."/>
            <person name="Buss L.W."/>
            <person name="Schierwater B."/>
            <person name="Dellaporta S.L."/>
            <person name="Rokhsar D.S."/>
        </authorList>
    </citation>
    <scope>NUCLEOTIDE SEQUENCE [LARGE SCALE GENOMIC DNA]</scope>
    <source>
        <strain evidence="2 3">Grell-BS-1999</strain>
    </source>
</reference>
<dbReference type="InterPro" id="IPR036249">
    <property type="entry name" value="Thioredoxin-like_sf"/>
</dbReference>
<dbReference type="PROSITE" id="PS50404">
    <property type="entry name" value="GST_NTER"/>
    <property type="match status" value="1"/>
</dbReference>
<protein>
    <recommendedName>
        <fullName evidence="1">GST N-terminal domain-containing protein</fullName>
    </recommendedName>
</protein>
<dbReference type="Gene3D" id="1.20.1050.130">
    <property type="match status" value="1"/>
</dbReference>
<proteinExistence type="predicted"/>
<organism evidence="2 3">
    <name type="scientific">Trichoplax adhaerens</name>
    <name type="common">Trichoplax reptans</name>
    <dbReference type="NCBI Taxonomy" id="10228"/>
    <lineage>
        <taxon>Eukaryota</taxon>
        <taxon>Metazoa</taxon>
        <taxon>Placozoa</taxon>
        <taxon>Uniplacotomia</taxon>
        <taxon>Trichoplacea</taxon>
        <taxon>Trichoplacidae</taxon>
        <taxon>Trichoplax</taxon>
    </lineage>
</organism>
<keyword evidence="3" id="KW-1185">Reference proteome</keyword>
<dbReference type="FunFam" id="1.20.1050.130:FF:000020">
    <property type="entry name" value="Uncharacterized protein"/>
    <property type="match status" value="1"/>
</dbReference>
<dbReference type="HOGENOM" id="CLU_209347_0_0_1"/>
<dbReference type="Proteomes" id="UP000009022">
    <property type="component" value="Unassembled WGS sequence"/>
</dbReference>
<evidence type="ECO:0000259" key="1">
    <source>
        <dbReference type="PROSITE" id="PS50404"/>
    </source>
</evidence>
<dbReference type="PANTHER" id="PTHR11571:SF150">
    <property type="entry name" value="GLUTATHIONE S-TRANSFERASE"/>
    <property type="match status" value="1"/>
</dbReference>
<dbReference type="OMA" id="YHSTMIE"/>
<dbReference type="Pfam" id="PF02798">
    <property type="entry name" value="GST_N"/>
    <property type="match status" value="1"/>
</dbReference>
<dbReference type="KEGG" id="tad:TRIADDRAFT_34904"/>
<accession>B3SF72</accession>
<dbReference type="GeneID" id="6760105"/>
<dbReference type="RefSeq" id="XP_002118891.1">
    <property type="nucleotide sequence ID" value="XM_002118855.1"/>
</dbReference>
<name>B3SF72_TRIAD</name>
<dbReference type="CTD" id="6760105"/>
<dbReference type="OrthoDB" id="414243at2759"/>
<dbReference type="CDD" id="cd03039">
    <property type="entry name" value="GST_N_Sigma_like"/>
    <property type="match status" value="1"/>
</dbReference>
<dbReference type="InterPro" id="IPR050213">
    <property type="entry name" value="GST_superfamily"/>
</dbReference>
<feature type="domain" description="GST N-terminal" evidence="1">
    <location>
        <begin position="2"/>
        <end position="70"/>
    </location>
</feature>
<dbReference type="PhylomeDB" id="B3SF72"/>
<evidence type="ECO:0000313" key="2">
    <source>
        <dbReference type="EMBL" id="EDV18623.1"/>
    </source>
</evidence>
<dbReference type="InterPro" id="IPR004045">
    <property type="entry name" value="Glutathione_S-Trfase_N"/>
</dbReference>
<dbReference type="PANTHER" id="PTHR11571">
    <property type="entry name" value="GLUTATHIONE S-TRANSFERASE"/>
    <property type="match status" value="1"/>
</dbReference>